<feature type="region of interest" description="Disordered" evidence="6">
    <location>
        <begin position="1266"/>
        <end position="1296"/>
    </location>
</feature>
<feature type="domain" description="FYVE-type" evidence="7">
    <location>
        <begin position="1143"/>
        <end position="1201"/>
    </location>
</feature>
<dbReference type="FunFam" id="1.20.58.900:FF:000010">
    <property type="entry name" value="FYVE and coiled-coil domain containing 1"/>
    <property type="match status" value="1"/>
</dbReference>
<name>A0ABD1KCV8_9TELE</name>
<feature type="region of interest" description="Disordered" evidence="6">
    <location>
        <begin position="430"/>
        <end position="455"/>
    </location>
</feature>
<gene>
    <name evidence="10" type="ORF">ACEWY4_006234</name>
</gene>
<dbReference type="FunFam" id="2.60.120.680:FF:000004">
    <property type="entry name" value="FYVE and coiled-coil domain containing 1"/>
    <property type="match status" value="1"/>
</dbReference>
<dbReference type="InterPro" id="IPR036598">
    <property type="entry name" value="GOLD_dom_sf"/>
</dbReference>
<feature type="compositionally biased region" description="Polar residues" evidence="6">
    <location>
        <begin position="306"/>
        <end position="320"/>
    </location>
</feature>
<feature type="compositionally biased region" description="Low complexity" evidence="6">
    <location>
        <begin position="295"/>
        <end position="305"/>
    </location>
</feature>
<sequence length="1449" mass="163703">MASTMASVGENQLQRIIRDLHDAVNELSKEHREAGEPITDDSTSLHKFSYKLEYLLQFDQKEKTTFLGIRKDYWDYFCDCLAKLKGANDGIRFVKSIPELKTSLGKGRAFIRYSLVHQRLADTLQQCLMNHKVTSEWYYARSPFLKSHLSIDIINHLYELNEVQFDVASRGHDLDSDWPTFARRTLGSGASSTHLWRPPSRCSSVNSLVSSYSQQPPEFLPGPDFSPSLLGELGELGHISSCSAADDLRLELDQSELRQQELLERVRVLTKEADDLKAVIRDLEGQLSSVPKGQPPQHLQLPQQQCGTSSDQPEVRQNQQTEERKANGEFANHLQSDPREPSEVIGTREASESSLQAKLSLAERRNMELLAKLDGALTDKSQQAASYCDSAWKIQELLAKLKEAEAERLEMRGRSEELVGRVEQLTQELQLQEESVRESGERLASAEEERAGSLQQAEELRATVGRLQGALSLKEHEAGNLRTQLHELQGALESQDKQAKDARRIAQEECEVLQQQNQNLKEELDHIKARETQLEIGTNTGTGSSAKKDPIAKKVEDYKTQCTTLMELNAKLLQTVKRNEENTRELVQARQAAERELATLRASERQLRGRLEAAQLPLEEREQRLLDENRRLDETVQQALMRAKEAEEGVRRLEKEREKQREEQESGVNQQSSAQEEEVGSLATQVAELEEGLVTSTEPDKQLQGQLGEAELGNGAAGAGEDEEGGARRMRREGEPGFSRLALAEVQLDLHTREVQRLQEEAVGLRAQLQVSTEERLKTQALQEVTEASREDLRTQAEQLKVQVEELNRRHVEELLRGREREDALARERDNEARERAALAAEAEALREEHTALKRRLDALAVENAEAREALHRANTETAELGVHVCMLTGQNEEARLRWEGLSRRLREIEEEAGRETQSLNASLEVLKEENSRLQEELRQAQALPASLQEVQGGLEEAQRRFQSLQEESQKEIQSLKLQLSSEVSEHEAKFQGMTEELGCVKLQLVSSQQQVTALEAKLKEVETTNHDSHHAVEERNAHIAHTERVLQQKEEEVKKLTGDLSKVEGQLALAQKACQDLSESLRRTTVEKQTSDLKTSAEIDDLYRTKRNLEERLIELIRDKDALWQKSDALEFEQKQREEQTDRGQSHCLGCQSQFSWYLRRYNCRLCGRAFCYYCCSNSVSTQQGGTRERCCKDCYTQHSAVVERHPQEDLGTPPFPLFHPLTPPSSTRPGVRVAEQQSPRPDDGVFDIITEEEVSRIYDSESLSCSSACSPERGRQGADELSRSTSAGDATTEETEEVIAAMQDAELCLLKSGELTLSVPFSVDEIAQFGDEFRELFVKSSCYSIIPIAVGNAGPTISWVFSSEPKSISFSMVYRDHTDIPLEQAKVMIPLTRCNSHKETIQGQLKVRNAGEYTLIFDNSFSRFISKKVLYRLSVEEPVIYDGSDGP</sequence>
<evidence type="ECO:0000313" key="10">
    <source>
        <dbReference type="EMBL" id="KAL2097027.1"/>
    </source>
</evidence>
<feature type="region of interest" description="Disordered" evidence="6">
    <location>
        <begin position="287"/>
        <end position="350"/>
    </location>
</feature>
<dbReference type="PROSITE" id="PS50826">
    <property type="entry name" value="RUN"/>
    <property type="match status" value="1"/>
</dbReference>
<dbReference type="InterPro" id="IPR047336">
    <property type="entry name" value="RUN_FYCO1"/>
</dbReference>
<accession>A0ABD1KCV8</accession>
<evidence type="ECO:0000256" key="6">
    <source>
        <dbReference type="SAM" id="MobiDB-lite"/>
    </source>
</evidence>
<evidence type="ECO:0000259" key="8">
    <source>
        <dbReference type="PROSITE" id="PS50826"/>
    </source>
</evidence>
<feature type="compositionally biased region" description="Basic and acidic residues" evidence="6">
    <location>
        <begin position="643"/>
        <end position="664"/>
    </location>
</feature>
<evidence type="ECO:0000259" key="9">
    <source>
        <dbReference type="PROSITE" id="PS50866"/>
    </source>
</evidence>
<dbReference type="SUPFAM" id="SSF101576">
    <property type="entry name" value="Supernatant protein factor (SPF), C-terminal domain"/>
    <property type="match status" value="1"/>
</dbReference>
<keyword evidence="2 4" id="KW-0863">Zinc-finger</keyword>
<feature type="compositionally biased region" description="Basic and acidic residues" evidence="6">
    <location>
        <begin position="434"/>
        <end position="451"/>
    </location>
</feature>
<keyword evidence="5" id="KW-0175">Coiled coil</keyword>
<dbReference type="InterPro" id="IPR009038">
    <property type="entry name" value="GOLD_dom"/>
</dbReference>
<keyword evidence="11" id="KW-1185">Reference proteome</keyword>
<dbReference type="InterPro" id="IPR004012">
    <property type="entry name" value="Run_dom"/>
</dbReference>
<keyword evidence="1" id="KW-0479">Metal-binding</keyword>
<dbReference type="InterPro" id="IPR037213">
    <property type="entry name" value="Run_dom_sf"/>
</dbReference>
<dbReference type="SUPFAM" id="SSF57903">
    <property type="entry name" value="FYVE/PHD zinc finger"/>
    <property type="match status" value="1"/>
</dbReference>
<dbReference type="InterPro" id="IPR000306">
    <property type="entry name" value="Znf_FYVE"/>
</dbReference>
<dbReference type="PROSITE" id="PS50178">
    <property type="entry name" value="ZF_FYVE"/>
    <property type="match status" value="1"/>
</dbReference>
<dbReference type="EMBL" id="JBHFQA010000006">
    <property type="protein sequence ID" value="KAL2097027.1"/>
    <property type="molecule type" value="Genomic_DNA"/>
</dbReference>
<dbReference type="InterPro" id="IPR017455">
    <property type="entry name" value="Znf_FYVE-rel"/>
</dbReference>
<dbReference type="PANTHER" id="PTHR46753">
    <property type="entry name" value="FYVE AND COILED-COIL DOMAIN-CONTAINING PROTEIN 1"/>
    <property type="match status" value="1"/>
</dbReference>
<dbReference type="Pfam" id="PF02759">
    <property type="entry name" value="RUN"/>
    <property type="match status" value="1"/>
</dbReference>
<feature type="region of interest" description="Disordered" evidence="6">
    <location>
        <begin position="708"/>
        <end position="733"/>
    </location>
</feature>
<feature type="coiled-coil region" evidence="5">
    <location>
        <begin position="741"/>
        <end position="975"/>
    </location>
</feature>
<dbReference type="Gene3D" id="1.20.58.900">
    <property type="match status" value="1"/>
</dbReference>
<evidence type="ECO:0008006" key="12">
    <source>
        <dbReference type="Google" id="ProtNLM"/>
    </source>
</evidence>
<evidence type="ECO:0000256" key="5">
    <source>
        <dbReference type="SAM" id="Coils"/>
    </source>
</evidence>
<evidence type="ECO:0000256" key="1">
    <source>
        <dbReference type="ARBA" id="ARBA00022723"/>
    </source>
</evidence>
<dbReference type="CDD" id="cd15726">
    <property type="entry name" value="FYVE_FYCO1"/>
    <property type="match status" value="1"/>
</dbReference>
<dbReference type="PANTHER" id="PTHR46753:SF2">
    <property type="entry name" value="FYVE AND COILED-COIL DOMAIN-CONTAINING PROTEIN 1"/>
    <property type="match status" value="1"/>
</dbReference>
<reference evidence="10 11" key="1">
    <citation type="submission" date="2024-09" db="EMBL/GenBank/DDBJ databases">
        <title>A chromosome-level genome assembly of Gray's grenadier anchovy, Coilia grayii.</title>
        <authorList>
            <person name="Fu Z."/>
        </authorList>
    </citation>
    <scope>NUCLEOTIDE SEQUENCE [LARGE SCALE GENOMIC DNA]</scope>
    <source>
        <strain evidence="10">G4</strain>
        <tissue evidence="10">Muscle</tissue>
    </source>
</reference>
<evidence type="ECO:0000313" key="11">
    <source>
        <dbReference type="Proteomes" id="UP001591681"/>
    </source>
</evidence>
<dbReference type="InterPro" id="IPR011011">
    <property type="entry name" value="Znf_FYVE_PHD"/>
</dbReference>
<comment type="caution">
    <text evidence="10">The sequence shown here is derived from an EMBL/GenBank/DDBJ whole genome shotgun (WGS) entry which is preliminary data.</text>
</comment>
<feature type="compositionally biased region" description="Basic and acidic residues" evidence="6">
    <location>
        <begin position="1274"/>
        <end position="1284"/>
    </location>
</feature>
<dbReference type="InterPro" id="IPR013083">
    <property type="entry name" value="Znf_RING/FYVE/PHD"/>
</dbReference>
<feature type="domain" description="GOLD" evidence="9">
    <location>
        <begin position="1308"/>
        <end position="1437"/>
    </location>
</feature>
<dbReference type="SUPFAM" id="SSF140741">
    <property type="entry name" value="RUN domain-like"/>
    <property type="match status" value="1"/>
</dbReference>
<evidence type="ECO:0000256" key="2">
    <source>
        <dbReference type="ARBA" id="ARBA00022771"/>
    </source>
</evidence>
<dbReference type="Gene3D" id="3.30.40.10">
    <property type="entry name" value="Zinc/RING finger domain, C3HC4 (zinc finger)"/>
    <property type="match status" value="1"/>
</dbReference>
<evidence type="ECO:0000256" key="3">
    <source>
        <dbReference type="ARBA" id="ARBA00022833"/>
    </source>
</evidence>
<evidence type="ECO:0000259" key="7">
    <source>
        <dbReference type="PROSITE" id="PS50178"/>
    </source>
</evidence>
<evidence type="ECO:0000256" key="4">
    <source>
        <dbReference type="PROSITE-ProRule" id="PRU00091"/>
    </source>
</evidence>
<feature type="coiled-coil region" evidence="5">
    <location>
        <begin position="1005"/>
        <end position="1120"/>
    </location>
</feature>
<feature type="coiled-coil region" evidence="5">
    <location>
        <begin position="245"/>
        <end position="286"/>
    </location>
</feature>
<organism evidence="10 11">
    <name type="scientific">Coilia grayii</name>
    <name type="common">Gray's grenadier anchovy</name>
    <dbReference type="NCBI Taxonomy" id="363190"/>
    <lineage>
        <taxon>Eukaryota</taxon>
        <taxon>Metazoa</taxon>
        <taxon>Chordata</taxon>
        <taxon>Craniata</taxon>
        <taxon>Vertebrata</taxon>
        <taxon>Euteleostomi</taxon>
        <taxon>Actinopterygii</taxon>
        <taxon>Neopterygii</taxon>
        <taxon>Teleostei</taxon>
        <taxon>Clupei</taxon>
        <taxon>Clupeiformes</taxon>
        <taxon>Clupeoidei</taxon>
        <taxon>Engraulidae</taxon>
        <taxon>Coilinae</taxon>
        <taxon>Coilia</taxon>
    </lineage>
</organism>
<dbReference type="Gene3D" id="2.60.120.680">
    <property type="entry name" value="GOLD domain"/>
    <property type="match status" value="1"/>
</dbReference>
<protein>
    <recommendedName>
        <fullName evidence="12">FYVE and coiled-coil domain-containing protein 1</fullName>
    </recommendedName>
</protein>
<dbReference type="CDD" id="cd17698">
    <property type="entry name" value="RUN_FYCO1"/>
    <property type="match status" value="1"/>
</dbReference>
<proteinExistence type="predicted"/>
<dbReference type="Pfam" id="PF01363">
    <property type="entry name" value="FYVE"/>
    <property type="match status" value="1"/>
</dbReference>
<dbReference type="GO" id="GO:0008270">
    <property type="term" value="F:zinc ion binding"/>
    <property type="evidence" value="ECO:0007669"/>
    <property type="project" value="UniProtKB-KW"/>
</dbReference>
<dbReference type="PROSITE" id="PS50866">
    <property type="entry name" value="GOLD"/>
    <property type="match status" value="1"/>
</dbReference>
<dbReference type="InterPro" id="IPR047337">
    <property type="entry name" value="FYVE_FYCO1"/>
</dbReference>
<feature type="domain" description="RUN" evidence="8">
    <location>
        <begin position="39"/>
        <end position="172"/>
    </location>
</feature>
<dbReference type="SMART" id="SM00064">
    <property type="entry name" value="FYVE"/>
    <property type="match status" value="1"/>
</dbReference>
<keyword evidence="3" id="KW-0862">Zinc</keyword>
<feature type="region of interest" description="Disordered" evidence="6">
    <location>
        <begin position="643"/>
        <end position="683"/>
    </location>
</feature>
<dbReference type="Proteomes" id="UP001591681">
    <property type="component" value="Unassembled WGS sequence"/>
</dbReference>